<dbReference type="SMART" id="SM00642">
    <property type="entry name" value="Aamy"/>
    <property type="match status" value="1"/>
</dbReference>
<feature type="domain" description="Glycosyl hydrolase family 13 catalytic" evidence="4">
    <location>
        <begin position="8"/>
        <end position="343"/>
    </location>
</feature>
<dbReference type="InterPro" id="IPR013780">
    <property type="entry name" value="Glyco_hydro_b"/>
</dbReference>
<keyword evidence="2" id="KW-0378">Hydrolase</keyword>
<evidence type="ECO:0000259" key="4">
    <source>
        <dbReference type="SMART" id="SM00642"/>
    </source>
</evidence>
<proteinExistence type="inferred from homology"/>
<dbReference type="GO" id="GO:0016798">
    <property type="term" value="F:hydrolase activity, acting on glycosyl bonds"/>
    <property type="evidence" value="ECO:0007669"/>
    <property type="project" value="UniProtKB-KW"/>
</dbReference>
<dbReference type="PANTHER" id="PTHR10357">
    <property type="entry name" value="ALPHA-AMYLASE FAMILY MEMBER"/>
    <property type="match status" value="1"/>
</dbReference>
<dbReference type="Pfam" id="PF00128">
    <property type="entry name" value="Alpha-amylase"/>
    <property type="match status" value="1"/>
</dbReference>
<dbReference type="Gene3D" id="2.60.40.1180">
    <property type="entry name" value="Golgi alpha-mannosidase II"/>
    <property type="match status" value="1"/>
</dbReference>
<dbReference type="InterPro" id="IPR006047">
    <property type="entry name" value="GH13_cat_dom"/>
</dbReference>
<comment type="caution">
    <text evidence="5">The sequence shown here is derived from an EMBL/GenBank/DDBJ whole genome shotgun (WGS) entry which is preliminary data.</text>
</comment>
<accession>A0A8I0ACD9</accession>
<name>A0A8I0ACD9_9CLOT</name>
<dbReference type="Proteomes" id="UP000662088">
    <property type="component" value="Unassembled WGS sequence"/>
</dbReference>
<dbReference type="InterPro" id="IPR017853">
    <property type="entry name" value="GH"/>
</dbReference>
<dbReference type="SUPFAM" id="SSF51011">
    <property type="entry name" value="Glycosyl hydrolase domain"/>
    <property type="match status" value="1"/>
</dbReference>
<keyword evidence="3" id="KW-0326">Glycosidase</keyword>
<evidence type="ECO:0000256" key="1">
    <source>
        <dbReference type="ARBA" id="ARBA00008061"/>
    </source>
</evidence>
<sequence length="445" mass="52432">MVSWIGECIFYELFLLGFCGVLEPGKEYQEKNRLKKVIQFIPHLKEMKVNAVYLGPVFESTYHGYDTIDYFKIDKRLGTNEDFKELCDKLHDNDIKIVIDGVFNHVGRDFFAFKDLQENRDKSRYCSWFVNLNFNGNTPENDGFYYEPWNRCFDLVKLNVWNEEVCEYLFKALDFWVDEFKIDGVRIDAADSIDFSFFKKLRNHINYKKEDLWLMGEVIHGDYSRWANDEMLHTTTNYECYKGLYSSHNDRNYFEIAHSFRRQFEKGGIYEKLCLYNFVDNHDVNRLASVIKNPEHIYNIYTLLYTMPGIPSIYYGSEYGIKAIKGKNTDLPLRPELNIDTLKDGNKKLFKLICDLGEIRSKSQAIRHGTYSPIIIRNEQFVFLRKFKEQEIYVALNLDDKNVDINYNFSFHKAIDLLSGKEISIDGNISIEPYGALIISKDNSI</sequence>
<dbReference type="RefSeq" id="WP_022213169.1">
    <property type="nucleotide sequence ID" value="NZ_JACOOQ010000002.1"/>
</dbReference>
<dbReference type="Gene3D" id="3.20.20.80">
    <property type="entry name" value="Glycosidases"/>
    <property type="match status" value="1"/>
</dbReference>
<dbReference type="InterPro" id="IPR032091">
    <property type="entry name" value="Malt_amylase-like_C"/>
</dbReference>
<keyword evidence="6" id="KW-1185">Reference proteome</keyword>
<evidence type="ECO:0000313" key="6">
    <source>
        <dbReference type="Proteomes" id="UP000662088"/>
    </source>
</evidence>
<dbReference type="Pfam" id="PF16657">
    <property type="entry name" value="Malt_amylase_C"/>
    <property type="match status" value="1"/>
</dbReference>
<dbReference type="AlphaFoldDB" id="A0A8I0ACD9"/>
<dbReference type="EMBL" id="JACOOQ010000002">
    <property type="protein sequence ID" value="MBC5639140.1"/>
    <property type="molecule type" value="Genomic_DNA"/>
</dbReference>
<protein>
    <submittedName>
        <fullName evidence="5">Alpha-glucosidase C-terminal domain-containing protein</fullName>
    </submittedName>
</protein>
<evidence type="ECO:0000256" key="3">
    <source>
        <dbReference type="ARBA" id="ARBA00023295"/>
    </source>
</evidence>
<evidence type="ECO:0000313" key="5">
    <source>
        <dbReference type="EMBL" id="MBC5639140.1"/>
    </source>
</evidence>
<gene>
    <name evidence="5" type="ORF">H8R92_01580</name>
</gene>
<dbReference type="SUPFAM" id="SSF51445">
    <property type="entry name" value="(Trans)glycosidases"/>
    <property type="match status" value="1"/>
</dbReference>
<comment type="similarity">
    <text evidence="1">Belongs to the glycosyl hydrolase 13 family.</text>
</comment>
<organism evidence="5 6">
    <name type="scientific">Clostridium lentum</name>
    <dbReference type="NCBI Taxonomy" id="2763037"/>
    <lineage>
        <taxon>Bacteria</taxon>
        <taxon>Bacillati</taxon>
        <taxon>Bacillota</taxon>
        <taxon>Clostridia</taxon>
        <taxon>Eubacteriales</taxon>
        <taxon>Clostridiaceae</taxon>
        <taxon>Clostridium</taxon>
    </lineage>
</organism>
<dbReference type="CDD" id="cd11353">
    <property type="entry name" value="AmyAc_euk_bac_CMD_like"/>
    <property type="match status" value="1"/>
</dbReference>
<dbReference type="GO" id="GO:0005975">
    <property type="term" value="P:carbohydrate metabolic process"/>
    <property type="evidence" value="ECO:0007669"/>
    <property type="project" value="InterPro"/>
</dbReference>
<dbReference type="PANTHER" id="PTHR10357:SF210">
    <property type="entry name" value="MALTODEXTRIN GLUCOSIDASE"/>
    <property type="match status" value="1"/>
</dbReference>
<reference evidence="5" key="1">
    <citation type="submission" date="2020-08" db="EMBL/GenBank/DDBJ databases">
        <title>Genome public.</title>
        <authorList>
            <person name="Liu C."/>
            <person name="Sun Q."/>
        </authorList>
    </citation>
    <scope>NUCLEOTIDE SEQUENCE</scope>
    <source>
        <strain evidence="5">NSJ-42</strain>
    </source>
</reference>
<evidence type="ECO:0000256" key="2">
    <source>
        <dbReference type="ARBA" id="ARBA00022801"/>
    </source>
</evidence>